<organism evidence="2 3">
    <name type="scientific">Spirochaeta isovalerica</name>
    <dbReference type="NCBI Taxonomy" id="150"/>
    <lineage>
        <taxon>Bacteria</taxon>
        <taxon>Pseudomonadati</taxon>
        <taxon>Spirochaetota</taxon>
        <taxon>Spirochaetia</taxon>
        <taxon>Spirochaetales</taxon>
        <taxon>Spirochaetaceae</taxon>
        <taxon>Spirochaeta</taxon>
    </lineage>
</organism>
<name>A0A841REL5_9SPIO</name>
<dbReference type="EMBL" id="JACHGJ010000006">
    <property type="protein sequence ID" value="MBB6481279.1"/>
    <property type="molecule type" value="Genomic_DNA"/>
</dbReference>
<evidence type="ECO:0000256" key="1">
    <source>
        <dbReference type="SAM" id="MobiDB-lite"/>
    </source>
</evidence>
<feature type="compositionally biased region" description="Acidic residues" evidence="1">
    <location>
        <begin position="112"/>
        <end position="121"/>
    </location>
</feature>
<proteinExistence type="predicted"/>
<dbReference type="RefSeq" id="WP_184747533.1">
    <property type="nucleotide sequence ID" value="NZ_JACHGJ010000006.1"/>
</dbReference>
<accession>A0A841REL5</accession>
<keyword evidence="3" id="KW-1185">Reference proteome</keyword>
<reference evidence="2 3" key="1">
    <citation type="submission" date="2020-08" db="EMBL/GenBank/DDBJ databases">
        <title>Genomic Encyclopedia of Type Strains, Phase IV (KMG-IV): sequencing the most valuable type-strain genomes for metagenomic binning, comparative biology and taxonomic classification.</title>
        <authorList>
            <person name="Goeker M."/>
        </authorList>
    </citation>
    <scope>NUCLEOTIDE SEQUENCE [LARGE SCALE GENOMIC DNA]</scope>
    <source>
        <strain evidence="2 3">DSM 2461</strain>
    </source>
</reference>
<evidence type="ECO:0000313" key="2">
    <source>
        <dbReference type="EMBL" id="MBB6481279.1"/>
    </source>
</evidence>
<dbReference type="AlphaFoldDB" id="A0A841REL5"/>
<comment type="caution">
    <text evidence="2">The sequence shown here is derived from an EMBL/GenBank/DDBJ whole genome shotgun (WGS) entry which is preliminary data.</text>
</comment>
<feature type="region of interest" description="Disordered" evidence="1">
    <location>
        <begin position="104"/>
        <end position="130"/>
    </location>
</feature>
<evidence type="ECO:0000313" key="3">
    <source>
        <dbReference type="Proteomes" id="UP000587760"/>
    </source>
</evidence>
<sequence>MSEDYGIRSVPPRYDEYNSYFIHTSEGYEKAVEQIEAEEREQSAAEIQRAMEADLRTREEKELSDEQRLVSEITAEEEMRKSEEYHRQREQAILDDIRLKEEEVAAQKAEISEYEDREEDPPGTRVDLLA</sequence>
<protein>
    <submittedName>
        <fullName evidence="2">Putative membrane protein YqiK</fullName>
    </submittedName>
</protein>
<dbReference type="Proteomes" id="UP000587760">
    <property type="component" value="Unassembled WGS sequence"/>
</dbReference>
<gene>
    <name evidence="2" type="ORF">HNR50_002959</name>
</gene>